<dbReference type="GO" id="GO:0004674">
    <property type="term" value="F:protein serine/threonine kinase activity"/>
    <property type="evidence" value="ECO:0007669"/>
    <property type="project" value="UniProtKB-KW"/>
</dbReference>
<dbReference type="Pfam" id="PF00069">
    <property type="entry name" value="Pkinase"/>
    <property type="match status" value="1"/>
</dbReference>
<dbReference type="AlphaFoldDB" id="A0A1G7SFM8"/>
<dbReference type="EC" id="2.7.11.1" evidence="1"/>
<evidence type="ECO:0000256" key="6">
    <source>
        <dbReference type="ARBA" id="ARBA00022840"/>
    </source>
</evidence>
<evidence type="ECO:0000256" key="1">
    <source>
        <dbReference type="ARBA" id="ARBA00012513"/>
    </source>
</evidence>
<dbReference type="EMBL" id="FNCF01000003">
    <property type="protein sequence ID" value="SDG21722.1"/>
    <property type="molecule type" value="Genomic_DNA"/>
</dbReference>
<accession>A0A1G7SFM8</accession>
<feature type="domain" description="Protein kinase" evidence="7">
    <location>
        <begin position="18"/>
        <end position="284"/>
    </location>
</feature>
<dbReference type="PROSITE" id="PS50011">
    <property type="entry name" value="PROTEIN_KINASE_DOM"/>
    <property type="match status" value="1"/>
</dbReference>
<evidence type="ECO:0000256" key="4">
    <source>
        <dbReference type="ARBA" id="ARBA00022741"/>
    </source>
</evidence>
<keyword evidence="2 8" id="KW-0723">Serine/threonine-protein kinase</keyword>
<sequence>MLVSDEKPAPPWSVRWRRQASGRTYRGGQGNGFAVAGADGEPGFLKILNRQNDRKARARFHREVSSYETLNDPRLPKILDHNSKAWQVKRTELFLVLELIQGSTLRDRVSELGTLALDEALSFAIELGWALHHCHSNGIVHRDLKPSNVLLRNDDVGTPVIVDFGLAFNSERTDDDDLTRVGEEVGNRFLRLPEHATGGRSPVSDLTQVAGLMLYSMTGIEPRTLIDERGLRPHERHQTRQILNQKAAGARWRQLSMLFHRLFVLPIENRPQTASEMIGLMKEVQMSTGDEEADDALLAAFDAALSRDNSELRNRRVRGLDAMFHQTIQAARVFSKSRDLDVSQGGGPDRLMEDPPVKVLRLALCPVGVIPSNFVEFNLLGFDADDVEVQVGEEVLWRGSPGPNSIFFPSVRDRLIALYLADYLPH</sequence>
<dbReference type="Proteomes" id="UP000198863">
    <property type="component" value="Unassembled WGS sequence"/>
</dbReference>
<evidence type="ECO:0000256" key="3">
    <source>
        <dbReference type="ARBA" id="ARBA00022679"/>
    </source>
</evidence>
<keyword evidence="3" id="KW-0808">Transferase</keyword>
<keyword evidence="5 8" id="KW-0418">Kinase</keyword>
<dbReference type="GO" id="GO:0005524">
    <property type="term" value="F:ATP binding"/>
    <property type="evidence" value="ECO:0007669"/>
    <property type="project" value="UniProtKB-KW"/>
</dbReference>
<proteinExistence type="predicted"/>
<dbReference type="InterPro" id="IPR000719">
    <property type="entry name" value="Prot_kinase_dom"/>
</dbReference>
<gene>
    <name evidence="8" type="ORF">SAMN05660324_2004</name>
</gene>
<evidence type="ECO:0000313" key="9">
    <source>
        <dbReference type="Proteomes" id="UP000198863"/>
    </source>
</evidence>
<reference evidence="9" key="1">
    <citation type="submission" date="2016-10" db="EMBL/GenBank/DDBJ databases">
        <authorList>
            <person name="Varghese N."/>
            <person name="Submissions S."/>
        </authorList>
    </citation>
    <scope>NUCLEOTIDE SEQUENCE [LARGE SCALE GENOMIC DNA]</scope>
    <source>
        <strain evidence="9">DSM 44526</strain>
    </source>
</reference>
<evidence type="ECO:0000259" key="7">
    <source>
        <dbReference type="PROSITE" id="PS50011"/>
    </source>
</evidence>
<dbReference type="Gene3D" id="1.10.510.10">
    <property type="entry name" value="Transferase(Phosphotransferase) domain 1"/>
    <property type="match status" value="1"/>
</dbReference>
<organism evidence="8 9">
    <name type="scientific">Klenkia brasiliensis</name>
    <dbReference type="NCBI Taxonomy" id="333142"/>
    <lineage>
        <taxon>Bacteria</taxon>
        <taxon>Bacillati</taxon>
        <taxon>Actinomycetota</taxon>
        <taxon>Actinomycetes</taxon>
        <taxon>Geodermatophilales</taxon>
        <taxon>Geodermatophilaceae</taxon>
        <taxon>Klenkia</taxon>
    </lineage>
</organism>
<dbReference type="SUPFAM" id="SSF56112">
    <property type="entry name" value="Protein kinase-like (PK-like)"/>
    <property type="match status" value="1"/>
</dbReference>
<keyword evidence="4" id="KW-0547">Nucleotide-binding</keyword>
<dbReference type="PANTHER" id="PTHR43289:SF6">
    <property type="entry name" value="SERINE_THREONINE-PROTEIN KINASE NEKL-3"/>
    <property type="match status" value="1"/>
</dbReference>
<dbReference type="PANTHER" id="PTHR43289">
    <property type="entry name" value="MITOGEN-ACTIVATED PROTEIN KINASE KINASE KINASE 20-RELATED"/>
    <property type="match status" value="1"/>
</dbReference>
<name>A0A1G7SFM8_9ACTN</name>
<dbReference type="PROSITE" id="PS00108">
    <property type="entry name" value="PROTEIN_KINASE_ST"/>
    <property type="match status" value="1"/>
</dbReference>
<dbReference type="SMART" id="SM00220">
    <property type="entry name" value="S_TKc"/>
    <property type="match status" value="1"/>
</dbReference>
<protein>
    <recommendedName>
        <fullName evidence="1">non-specific serine/threonine protein kinase</fullName>
        <ecNumber evidence="1">2.7.11.1</ecNumber>
    </recommendedName>
</protein>
<keyword evidence="6" id="KW-0067">ATP-binding</keyword>
<dbReference type="InterPro" id="IPR011009">
    <property type="entry name" value="Kinase-like_dom_sf"/>
</dbReference>
<evidence type="ECO:0000256" key="5">
    <source>
        <dbReference type="ARBA" id="ARBA00022777"/>
    </source>
</evidence>
<evidence type="ECO:0000313" key="8">
    <source>
        <dbReference type="EMBL" id="SDG21722.1"/>
    </source>
</evidence>
<evidence type="ECO:0000256" key="2">
    <source>
        <dbReference type="ARBA" id="ARBA00022527"/>
    </source>
</evidence>
<keyword evidence="9" id="KW-1185">Reference proteome</keyword>
<dbReference type="InterPro" id="IPR008271">
    <property type="entry name" value="Ser/Thr_kinase_AS"/>
</dbReference>